<name>A0A0F9PUJ8_9ZZZZ</name>
<accession>A0A0F9PUJ8</accession>
<dbReference type="AlphaFoldDB" id="A0A0F9PUJ8"/>
<evidence type="ECO:0000313" key="1">
    <source>
        <dbReference type="EMBL" id="KKN33844.1"/>
    </source>
</evidence>
<gene>
    <name evidence="1" type="ORF">LCGC14_0799780</name>
</gene>
<dbReference type="EMBL" id="LAZR01002147">
    <property type="protein sequence ID" value="KKN33844.1"/>
    <property type="molecule type" value="Genomic_DNA"/>
</dbReference>
<organism evidence="1">
    <name type="scientific">marine sediment metagenome</name>
    <dbReference type="NCBI Taxonomy" id="412755"/>
    <lineage>
        <taxon>unclassified sequences</taxon>
        <taxon>metagenomes</taxon>
        <taxon>ecological metagenomes</taxon>
    </lineage>
</organism>
<protein>
    <submittedName>
        <fullName evidence="1">Uncharacterized protein</fullName>
    </submittedName>
</protein>
<reference evidence="1" key="1">
    <citation type="journal article" date="2015" name="Nature">
        <title>Complex archaea that bridge the gap between prokaryotes and eukaryotes.</title>
        <authorList>
            <person name="Spang A."/>
            <person name="Saw J.H."/>
            <person name="Jorgensen S.L."/>
            <person name="Zaremba-Niedzwiedzka K."/>
            <person name="Martijn J."/>
            <person name="Lind A.E."/>
            <person name="van Eijk R."/>
            <person name="Schleper C."/>
            <person name="Guy L."/>
            <person name="Ettema T.J."/>
        </authorList>
    </citation>
    <scope>NUCLEOTIDE SEQUENCE</scope>
</reference>
<sequence length="64" mass="7100">MTDEQTADEKDDLLDQFLSDSDANAEDKQALVGLLNATSIKRLVGMLVDWCYDEGYDDGEAGRQ</sequence>
<proteinExistence type="predicted"/>
<comment type="caution">
    <text evidence="1">The sequence shown here is derived from an EMBL/GenBank/DDBJ whole genome shotgun (WGS) entry which is preliminary data.</text>
</comment>